<organism evidence="1 2">
    <name type="scientific">Teichococcus deserti</name>
    <dbReference type="NCBI Taxonomy" id="1817963"/>
    <lineage>
        <taxon>Bacteria</taxon>
        <taxon>Pseudomonadati</taxon>
        <taxon>Pseudomonadota</taxon>
        <taxon>Alphaproteobacteria</taxon>
        <taxon>Acetobacterales</taxon>
        <taxon>Roseomonadaceae</taxon>
        <taxon>Roseomonas</taxon>
    </lineage>
</organism>
<accession>A0A1V2H3V4</accession>
<dbReference type="AlphaFoldDB" id="A0A1V2H3V4"/>
<protein>
    <recommendedName>
        <fullName evidence="3">Heme oxygenase</fullName>
    </recommendedName>
</protein>
<dbReference type="SUPFAM" id="SSF48613">
    <property type="entry name" value="Heme oxygenase-like"/>
    <property type="match status" value="1"/>
</dbReference>
<evidence type="ECO:0000313" key="2">
    <source>
        <dbReference type="Proteomes" id="UP000188879"/>
    </source>
</evidence>
<gene>
    <name evidence="1" type="ORF">BKE38_08900</name>
</gene>
<dbReference type="Gene3D" id="1.20.910.10">
    <property type="entry name" value="Heme oxygenase-like"/>
    <property type="match status" value="1"/>
</dbReference>
<dbReference type="InterPro" id="IPR016084">
    <property type="entry name" value="Haem_Oase-like_multi-hlx"/>
</dbReference>
<dbReference type="CDD" id="cd19166">
    <property type="entry name" value="HemeO-bac"/>
    <property type="match status" value="1"/>
</dbReference>
<name>A0A1V2H3V4_9PROT</name>
<sequence length="180" mass="18422">MGLRWRLRAATGPLHAEADALGSAHDLGAPAGHAAFLRAHARALPGLEAAIGAALGDAAWLRWQERRRLPALQADLAALGEPAPAPLPATLPGADAEAEALGAAYVLEGSRLGNAMLRRGLPETAPAAYLAHQPGAEAGGWPGFLAGLEAALPDQARWPAAEAGARTAFETFLAALRTEA</sequence>
<reference evidence="1 2" key="1">
    <citation type="submission" date="2016-10" db="EMBL/GenBank/DDBJ databases">
        <title>Draft Genome sequence of Roseomonas sp. strain M3.</title>
        <authorList>
            <person name="Subhash Y."/>
            <person name="Lee S."/>
        </authorList>
    </citation>
    <scope>NUCLEOTIDE SEQUENCE [LARGE SCALE GENOMIC DNA]</scope>
    <source>
        <strain evidence="1 2">M3</strain>
    </source>
</reference>
<dbReference type="Proteomes" id="UP000188879">
    <property type="component" value="Unassembled WGS sequence"/>
</dbReference>
<comment type="caution">
    <text evidence="1">The sequence shown here is derived from an EMBL/GenBank/DDBJ whole genome shotgun (WGS) entry which is preliminary data.</text>
</comment>
<keyword evidence="2" id="KW-1185">Reference proteome</keyword>
<evidence type="ECO:0000313" key="1">
    <source>
        <dbReference type="EMBL" id="ONG55704.1"/>
    </source>
</evidence>
<dbReference type="EMBL" id="MLCO01000070">
    <property type="protein sequence ID" value="ONG55704.1"/>
    <property type="molecule type" value="Genomic_DNA"/>
</dbReference>
<evidence type="ECO:0008006" key="3">
    <source>
        <dbReference type="Google" id="ProtNLM"/>
    </source>
</evidence>
<proteinExistence type="predicted"/>